<dbReference type="Pfam" id="PF12323">
    <property type="entry name" value="HTH_OrfB_IS605"/>
    <property type="match status" value="1"/>
</dbReference>
<reference evidence="2" key="1">
    <citation type="submission" date="2021-06" db="EMBL/GenBank/DDBJ databases">
        <authorList>
            <person name="Kallberg Y."/>
            <person name="Tangrot J."/>
            <person name="Rosling A."/>
        </authorList>
    </citation>
    <scope>NUCLEOTIDE SEQUENCE</scope>
    <source>
        <strain evidence="2">UK204</strain>
    </source>
</reference>
<evidence type="ECO:0000313" key="2">
    <source>
        <dbReference type="EMBL" id="CAG8473242.1"/>
    </source>
</evidence>
<keyword evidence="3" id="KW-1185">Reference proteome</keyword>
<comment type="caution">
    <text evidence="2">The sequence shown here is derived from an EMBL/GenBank/DDBJ whole genome shotgun (WGS) entry which is preliminary data.</text>
</comment>
<dbReference type="AlphaFoldDB" id="A0A9N8W2Y1"/>
<gene>
    <name evidence="2" type="ORF">FCALED_LOCUS2331</name>
</gene>
<sequence>MTQRWWYSVRTLTLMTPNPILIYPTPEEREKLRKWMGTVRWTYNKVLEMVQENGITDMNVIRELYLNNKCFIEEFSWVKETTFVRDLTIDERLQNIIEITSYSIVNGGSGFGLNLELELLWDTI</sequence>
<dbReference type="EMBL" id="CAJVPQ010000345">
    <property type="protein sequence ID" value="CAG8473242.1"/>
    <property type="molecule type" value="Genomic_DNA"/>
</dbReference>
<accession>A0A9N8W2Y1</accession>
<evidence type="ECO:0000313" key="3">
    <source>
        <dbReference type="Proteomes" id="UP000789570"/>
    </source>
</evidence>
<dbReference type="InterPro" id="IPR021027">
    <property type="entry name" value="Transposase_put_HTH"/>
</dbReference>
<proteinExistence type="predicted"/>
<name>A0A9N8W2Y1_9GLOM</name>
<protein>
    <submittedName>
        <fullName evidence="2">3084_t:CDS:1</fullName>
    </submittedName>
</protein>
<feature type="domain" description="Transposase putative helix-turn-helix" evidence="1">
    <location>
        <begin position="22"/>
        <end position="52"/>
    </location>
</feature>
<dbReference type="Proteomes" id="UP000789570">
    <property type="component" value="Unassembled WGS sequence"/>
</dbReference>
<dbReference type="OrthoDB" id="2438897at2759"/>
<evidence type="ECO:0000259" key="1">
    <source>
        <dbReference type="Pfam" id="PF12323"/>
    </source>
</evidence>
<organism evidence="2 3">
    <name type="scientific">Funneliformis caledonium</name>
    <dbReference type="NCBI Taxonomy" id="1117310"/>
    <lineage>
        <taxon>Eukaryota</taxon>
        <taxon>Fungi</taxon>
        <taxon>Fungi incertae sedis</taxon>
        <taxon>Mucoromycota</taxon>
        <taxon>Glomeromycotina</taxon>
        <taxon>Glomeromycetes</taxon>
        <taxon>Glomerales</taxon>
        <taxon>Glomeraceae</taxon>
        <taxon>Funneliformis</taxon>
    </lineage>
</organism>